<feature type="compositionally biased region" description="Acidic residues" evidence="1">
    <location>
        <begin position="528"/>
        <end position="545"/>
    </location>
</feature>
<dbReference type="RefSeq" id="XP_007391056.1">
    <property type="nucleotide sequence ID" value="XM_007390994.1"/>
</dbReference>
<protein>
    <recommendedName>
        <fullName evidence="4">F-box domain-containing protein</fullName>
    </recommendedName>
</protein>
<dbReference type="HOGENOM" id="CLU_011151_0_0_1"/>
<sequence>MAMLCQLPFTILEHIGLEVAVIDPLGPPNDLVSLLCTCRHIYNSLSFDDNRHLYARIFRSMFDTRAVARRFGNRCSRLNNVAQQLKVYCATLRRIRRGDTAADSKVIMADLWTVLLMMLENDGKNEAQLEWAGLKDFVDRFVRTRLYDNSDQTSGWPPESELNALALWLMWLTTDEVTLREETAEARRQLMELVRPYVVLPIRYPAFWQPDYHFEFPIPDGRPLYHAITPHGFYPPYRNPEQLGHMHQHHGLRFRASVPPISIAAKLLYFARSEATPFQVPNTLPANREEALARGITHTMPTQEDYRRFNEHKAAAPIKPASWDWYSSLNDGDARQEDDGVWKKTLKSKSAKWDHDWYRMLYCFDPWYVSEIKSLLYMKGTLDGDWMGRMLLPESRQYWDIYMGSTFEPQKPTMTTVPISFRLREYHSVSPKTPIQRGGPPKEQPEDLFNDGIMRAWVPDGWELREMSGSVRPHDANGLQIRGCEYARWQEGQASGHNPTTCKMCIKRDEEARRAESAREKKRKSPSDMDDSGDGGMPTEDDAEDRGEGRARPKRARARSPSARRNEPVAVEPVTAADADAGPADLAGGIDISGAQIQGHRAELQDIVGPSVLVDDLIDAEMKDSAASVPCDGVQDIILVGETLPEHGQAWHHYRFYGRVRKYDGLVAIVRFPTFIPELGTTIFRGYLIGNQHFVGNWRAVTTNWNATPLEGPFIVSRASDTE</sequence>
<name>K5XEY6_PHACS</name>
<dbReference type="KEGG" id="pco:PHACADRAFT_248382"/>
<dbReference type="AlphaFoldDB" id="K5XEY6"/>
<dbReference type="OrthoDB" id="5595695at2759"/>
<gene>
    <name evidence="2" type="ORF">PHACADRAFT_248382</name>
</gene>
<dbReference type="InParanoid" id="K5XEY6"/>
<dbReference type="GeneID" id="18914343"/>
<dbReference type="Proteomes" id="UP000008370">
    <property type="component" value="Unassembled WGS sequence"/>
</dbReference>
<feature type="region of interest" description="Disordered" evidence="1">
    <location>
        <begin position="513"/>
        <end position="572"/>
    </location>
</feature>
<evidence type="ECO:0008006" key="4">
    <source>
        <dbReference type="Google" id="ProtNLM"/>
    </source>
</evidence>
<proteinExistence type="predicted"/>
<evidence type="ECO:0000256" key="1">
    <source>
        <dbReference type="SAM" id="MobiDB-lite"/>
    </source>
</evidence>
<evidence type="ECO:0000313" key="2">
    <source>
        <dbReference type="EMBL" id="EKM61652.1"/>
    </source>
</evidence>
<reference evidence="2 3" key="1">
    <citation type="journal article" date="2012" name="BMC Genomics">
        <title>Comparative genomics of the white-rot fungi, Phanerochaete carnosa and P. chrysosporium, to elucidate the genetic basis of the distinct wood types they colonize.</title>
        <authorList>
            <person name="Suzuki H."/>
            <person name="MacDonald J."/>
            <person name="Syed K."/>
            <person name="Salamov A."/>
            <person name="Hori C."/>
            <person name="Aerts A."/>
            <person name="Henrissat B."/>
            <person name="Wiebenga A."/>
            <person name="vanKuyk P.A."/>
            <person name="Barry K."/>
            <person name="Lindquist E."/>
            <person name="LaButti K."/>
            <person name="Lapidus A."/>
            <person name="Lucas S."/>
            <person name="Coutinho P."/>
            <person name="Gong Y."/>
            <person name="Samejima M."/>
            <person name="Mahadevan R."/>
            <person name="Abou-Zaid M."/>
            <person name="de Vries R.P."/>
            <person name="Igarashi K."/>
            <person name="Yadav J.S."/>
            <person name="Grigoriev I.V."/>
            <person name="Master E.R."/>
        </authorList>
    </citation>
    <scope>NUCLEOTIDE SEQUENCE [LARGE SCALE GENOMIC DNA]</scope>
    <source>
        <strain evidence="2 3">HHB-10118-sp</strain>
    </source>
</reference>
<dbReference type="EMBL" id="JH930468">
    <property type="protein sequence ID" value="EKM61652.1"/>
    <property type="molecule type" value="Genomic_DNA"/>
</dbReference>
<accession>K5XEY6</accession>
<organism evidence="2 3">
    <name type="scientific">Phanerochaete carnosa (strain HHB-10118-sp)</name>
    <name type="common">White-rot fungus</name>
    <name type="synonym">Peniophora carnosa</name>
    <dbReference type="NCBI Taxonomy" id="650164"/>
    <lineage>
        <taxon>Eukaryota</taxon>
        <taxon>Fungi</taxon>
        <taxon>Dikarya</taxon>
        <taxon>Basidiomycota</taxon>
        <taxon>Agaricomycotina</taxon>
        <taxon>Agaricomycetes</taxon>
        <taxon>Polyporales</taxon>
        <taxon>Phanerochaetaceae</taxon>
        <taxon>Phanerochaete</taxon>
    </lineage>
</organism>
<keyword evidence="3" id="KW-1185">Reference proteome</keyword>
<evidence type="ECO:0000313" key="3">
    <source>
        <dbReference type="Proteomes" id="UP000008370"/>
    </source>
</evidence>